<dbReference type="InterPro" id="IPR006574">
    <property type="entry name" value="PRY"/>
</dbReference>
<dbReference type="AlphaFoldDB" id="A0A4W5LLL1"/>
<evidence type="ECO:0000313" key="5">
    <source>
        <dbReference type="Proteomes" id="UP000314982"/>
    </source>
</evidence>
<reference evidence="5" key="1">
    <citation type="submission" date="2018-06" db="EMBL/GenBank/DDBJ databases">
        <title>Genome assembly of Danube salmon.</title>
        <authorList>
            <person name="Macqueen D.J."/>
            <person name="Gundappa M.K."/>
        </authorList>
    </citation>
    <scope>NUCLEOTIDE SEQUENCE [LARGE SCALE GENOMIC DNA]</scope>
</reference>
<evidence type="ECO:0000313" key="4">
    <source>
        <dbReference type="Ensembl" id="ENSHHUP00000026772.1"/>
    </source>
</evidence>
<dbReference type="InterPro" id="IPR013320">
    <property type="entry name" value="ConA-like_dom_sf"/>
</dbReference>
<dbReference type="PRINTS" id="PR01407">
    <property type="entry name" value="BUTYPHLNCDUF"/>
</dbReference>
<dbReference type="InterPro" id="IPR032675">
    <property type="entry name" value="LRR_dom_sf"/>
</dbReference>
<dbReference type="Pfam" id="PF13516">
    <property type="entry name" value="LRR_6"/>
    <property type="match status" value="2"/>
</dbReference>
<dbReference type="GeneTree" id="ENSGT00940000162312"/>
<dbReference type="InterPro" id="IPR001870">
    <property type="entry name" value="B30.2/SPRY"/>
</dbReference>
<accession>A0A4W5LLL1</accession>
<dbReference type="InterPro" id="IPR001611">
    <property type="entry name" value="Leu-rich_rpt"/>
</dbReference>
<dbReference type="CDD" id="cd16040">
    <property type="entry name" value="SPRY_PRY_SNTX"/>
    <property type="match status" value="1"/>
</dbReference>
<dbReference type="SUPFAM" id="SSF49899">
    <property type="entry name" value="Concanavalin A-like lectins/glucanases"/>
    <property type="match status" value="1"/>
</dbReference>
<dbReference type="Pfam" id="PF13765">
    <property type="entry name" value="PRY"/>
    <property type="match status" value="1"/>
</dbReference>
<evidence type="ECO:0000256" key="2">
    <source>
        <dbReference type="ARBA" id="ARBA00022737"/>
    </source>
</evidence>
<dbReference type="Gene3D" id="3.80.10.10">
    <property type="entry name" value="Ribonuclease Inhibitor"/>
    <property type="match status" value="1"/>
</dbReference>
<dbReference type="Gene3D" id="2.60.120.920">
    <property type="match status" value="1"/>
</dbReference>
<dbReference type="Proteomes" id="UP000314982">
    <property type="component" value="Unassembled WGS sequence"/>
</dbReference>
<organism evidence="4 5">
    <name type="scientific">Hucho hucho</name>
    <name type="common">huchen</name>
    <dbReference type="NCBI Taxonomy" id="62062"/>
    <lineage>
        <taxon>Eukaryota</taxon>
        <taxon>Metazoa</taxon>
        <taxon>Chordata</taxon>
        <taxon>Craniata</taxon>
        <taxon>Vertebrata</taxon>
        <taxon>Euteleostomi</taxon>
        <taxon>Actinopterygii</taxon>
        <taxon>Neopterygii</taxon>
        <taxon>Teleostei</taxon>
        <taxon>Protacanthopterygii</taxon>
        <taxon>Salmoniformes</taxon>
        <taxon>Salmonidae</taxon>
        <taxon>Salmoninae</taxon>
        <taxon>Hucho</taxon>
    </lineage>
</organism>
<evidence type="ECO:0000259" key="3">
    <source>
        <dbReference type="PROSITE" id="PS50188"/>
    </source>
</evidence>
<sequence>MTKEGCTSLASALRSNLSNLRELDLSDNDLYDSGVKLLSAVLGNPHCKLETLRLSGCIVSEEGCASLTSALRSNSSNLRELDLSYNHPGDTGVRLLSVVREDPHFILNVEHNEDCYLKSGLKKYACALTLDPNTTHRKLSLSNSERTVICEADDHPYCPHIERFDDCPQVLCREGLTGRCYWEADWSGRAVSVGVAYKDMSRVGKGHDCLLGYNDKSWSLRPLKRRLYICHNNKNKVIPAPSSCADRVGVYLNSSQGTLSFYLVSSDTLTHLHTFHSTFTEPLYPAFSVNDYSSVSLC</sequence>
<dbReference type="SUPFAM" id="SSF52047">
    <property type="entry name" value="RNI-like"/>
    <property type="match status" value="1"/>
</dbReference>
<protein>
    <recommendedName>
        <fullName evidence="3">B30.2/SPRY domain-containing protein</fullName>
    </recommendedName>
</protein>
<keyword evidence="1" id="KW-0433">Leucine-rich repeat</keyword>
<dbReference type="SMART" id="SM00368">
    <property type="entry name" value="LRR_RI"/>
    <property type="match status" value="3"/>
</dbReference>
<proteinExistence type="predicted"/>
<dbReference type="PROSITE" id="PS50188">
    <property type="entry name" value="B302_SPRY"/>
    <property type="match status" value="1"/>
</dbReference>
<dbReference type="Ensembl" id="ENSHHUT00000027830.1">
    <property type="protein sequence ID" value="ENSHHUP00000026772.1"/>
    <property type="gene ID" value="ENSHHUG00000016954.1"/>
</dbReference>
<dbReference type="SMART" id="SM00589">
    <property type="entry name" value="PRY"/>
    <property type="match status" value="1"/>
</dbReference>
<dbReference type="STRING" id="62062.ENSHHUP00000026772"/>
<dbReference type="Pfam" id="PF00622">
    <property type="entry name" value="SPRY"/>
    <property type="match status" value="1"/>
</dbReference>
<dbReference type="InterPro" id="IPR043136">
    <property type="entry name" value="B30.2/SPRY_sf"/>
</dbReference>
<reference evidence="4" key="3">
    <citation type="submission" date="2025-09" db="UniProtKB">
        <authorList>
            <consortium name="Ensembl"/>
        </authorList>
    </citation>
    <scope>IDENTIFICATION</scope>
</reference>
<evidence type="ECO:0000256" key="1">
    <source>
        <dbReference type="ARBA" id="ARBA00022614"/>
    </source>
</evidence>
<reference evidence="4" key="2">
    <citation type="submission" date="2025-08" db="UniProtKB">
        <authorList>
            <consortium name="Ensembl"/>
        </authorList>
    </citation>
    <scope>IDENTIFICATION</scope>
</reference>
<dbReference type="PANTHER" id="PTHR24106">
    <property type="entry name" value="NACHT, LRR AND CARD DOMAINS-CONTAINING"/>
    <property type="match status" value="1"/>
</dbReference>
<dbReference type="InterPro" id="IPR003877">
    <property type="entry name" value="SPRY_dom"/>
</dbReference>
<dbReference type="SMART" id="SM00449">
    <property type="entry name" value="SPRY"/>
    <property type="match status" value="1"/>
</dbReference>
<dbReference type="InterPro" id="IPR051261">
    <property type="entry name" value="NLR"/>
</dbReference>
<dbReference type="InterPro" id="IPR003879">
    <property type="entry name" value="Butyrophylin_SPRY"/>
</dbReference>
<name>A0A4W5LLL1_9TELE</name>
<keyword evidence="5" id="KW-1185">Reference proteome</keyword>
<feature type="domain" description="B30.2/SPRY" evidence="3">
    <location>
        <begin position="108"/>
        <end position="298"/>
    </location>
</feature>
<keyword evidence="2" id="KW-0677">Repeat</keyword>